<dbReference type="Gene3D" id="1.10.101.10">
    <property type="entry name" value="PGBD-like superfamily/PGBD"/>
    <property type="match status" value="1"/>
</dbReference>
<feature type="domain" description="Peptidoglycan binding-like" evidence="2">
    <location>
        <begin position="346"/>
        <end position="399"/>
    </location>
</feature>
<evidence type="ECO:0000256" key="1">
    <source>
        <dbReference type="SAM" id="SignalP"/>
    </source>
</evidence>
<dbReference type="Gene3D" id="1.10.530.10">
    <property type="match status" value="1"/>
</dbReference>
<dbReference type="InterPro" id="IPR031304">
    <property type="entry name" value="SLT_2"/>
</dbReference>
<feature type="chain" id="PRO_5047461027" evidence="1">
    <location>
        <begin position="22"/>
        <end position="403"/>
    </location>
</feature>
<feature type="signal peptide" evidence="1">
    <location>
        <begin position="1"/>
        <end position="21"/>
    </location>
</feature>
<dbReference type="InterPro" id="IPR002477">
    <property type="entry name" value="Peptidoglycan-bd-like"/>
</dbReference>
<comment type="caution">
    <text evidence="4">The sequence shown here is derived from an EMBL/GenBank/DDBJ whole genome shotgun (WGS) entry which is preliminary data.</text>
</comment>
<proteinExistence type="predicted"/>
<feature type="domain" description="Transglycosylase SLT" evidence="3">
    <location>
        <begin position="33"/>
        <end position="324"/>
    </location>
</feature>
<organism evidence="4 5">
    <name type="scientific">Flaviflagellibacter deserti</name>
    <dbReference type="NCBI Taxonomy" id="2267266"/>
    <lineage>
        <taxon>Bacteria</taxon>
        <taxon>Pseudomonadati</taxon>
        <taxon>Pseudomonadota</taxon>
        <taxon>Alphaproteobacteria</taxon>
        <taxon>Hyphomicrobiales</taxon>
        <taxon>Flaviflagellibacter</taxon>
    </lineage>
</organism>
<dbReference type="PANTHER" id="PTHR30163">
    <property type="entry name" value="MEMBRANE-BOUND LYTIC MUREIN TRANSGLYCOSYLASE B"/>
    <property type="match status" value="1"/>
</dbReference>
<evidence type="ECO:0000259" key="2">
    <source>
        <dbReference type="Pfam" id="PF01471"/>
    </source>
</evidence>
<evidence type="ECO:0000313" key="5">
    <source>
        <dbReference type="Proteomes" id="UP001595796"/>
    </source>
</evidence>
<protein>
    <submittedName>
        <fullName evidence="4">Lytic murein transglycosylase</fullName>
    </submittedName>
</protein>
<dbReference type="InterPro" id="IPR036366">
    <property type="entry name" value="PGBDSf"/>
</dbReference>
<dbReference type="SUPFAM" id="SSF53955">
    <property type="entry name" value="Lysozyme-like"/>
    <property type="match status" value="1"/>
</dbReference>
<keyword evidence="1" id="KW-0732">Signal</keyword>
<dbReference type="InterPro" id="IPR011970">
    <property type="entry name" value="MltB_2"/>
</dbReference>
<dbReference type="Pfam" id="PF01471">
    <property type="entry name" value="PG_binding_1"/>
    <property type="match status" value="1"/>
</dbReference>
<dbReference type="InterPro" id="IPR036365">
    <property type="entry name" value="PGBD-like_sf"/>
</dbReference>
<evidence type="ECO:0000259" key="3">
    <source>
        <dbReference type="Pfam" id="PF13406"/>
    </source>
</evidence>
<dbReference type="Gene3D" id="1.10.8.350">
    <property type="entry name" value="Bacterial muramidase"/>
    <property type="match status" value="1"/>
</dbReference>
<dbReference type="InterPro" id="IPR023346">
    <property type="entry name" value="Lysozyme-like_dom_sf"/>
</dbReference>
<dbReference type="SUPFAM" id="SSF47090">
    <property type="entry name" value="PGBD-like"/>
    <property type="match status" value="1"/>
</dbReference>
<evidence type="ECO:0000313" key="4">
    <source>
        <dbReference type="EMBL" id="MFC5066580.1"/>
    </source>
</evidence>
<reference evidence="5" key="1">
    <citation type="journal article" date="2019" name="Int. J. Syst. Evol. Microbiol.">
        <title>The Global Catalogue of Microorganisms (GCM) 10K type strain sequencing project: providing services to taxonomists for standard genome sequencing and annotation.</title>
        <authorList>
            <consortium name="The Broad Institute Genomics Platform"/>
            <consortium name="The Broad Institute Genome Sequencing Center for Infectious Disease"/>
            <person name="Wu L."/>
            <person name="Ma J."/>
        </authorList>
    </citation>
    <scope>NUCLEOTIDE SEQUENCE [LARGE SCALE GENOMIC DNA]</scope>
    <source>
        <strain evidence="5">CGMCC 1.16444</strain>
    </source>
</reference>
<keyword evidence="5" id="KW-1185">Reference proteome</keyword>
<name>A0ABV9YYU7_9HYPH</name>
<gene>
    <name evidence="4" type="ORF">ACFPFW_00955</name>
</gene>
<dbReference type="Proteomes" id="UP001595796">
    <property type="component" value="Unassembled WGS sequence"/>
</dbReference>
<dbReference type="InterPro" id="IPR043426">
    <property type="entry name" value="MltB-like"/>
</dbReference>
<dbReference type="RefSeq" id="WP_114955360.1">
    <property type="nucleotide sequence ID" value="NZ_JBHSJF010000001.1"/>
</dbReference>
<accession>A0ABV9YYU7</accession>
<sequence>MQRILAGILTAALTIGAPAVAFSQNAACQGGKSFEAWLGDVRKEALEQGISQKAIDAGLAGVTYDQATVGKDHGGQGVFAQNFVQFSDRMANNNRLQAGKAKINSHATVFERIKEEYGVPAGVLTAFWGLETDFGGFLGSGDTVRSVATLAYDCKRPELFRPQLFALLKIIDRGDLTRAEMRGPFAGELGQFQFLPTRYIDFGVDFDGDGHINLIKSDADALGSAANYLKSLGWKADEPWLVEVKVSPNVPWDQADLSTEHPPEQWTQWGVTRADGKPITGPNSSMLLPMGRHGPAFLAYPNFKNVYLTWNQSLTYSITAAYLATRLEGAAPMSKGDGTPDLDVAGVKQVQQLLQQKGYDVGKIDGIIGAGTRAAIKKEQLRLRQPADSYPSTELLQALQAGK</sequence>
<dbReference type="NCBIfam" id="TIGR02283">
    <property type="entry name" value="MltB_2"/>
    <property type="match status" value="1"/>
</dbReference>
<dbReference type="PANTHER" id="PTHR30163:SF8">
    <property type="entry name" value="LYTIC MUREIN TRANSGLYCOSYLASE"/>
    <property type="match status" value="1"/>
</dbReference>
<dbReference type="EMBL" id="JBHSJF010000001">
    <property type="protein sequence ID" value="MFC5066580.1"/>
    <property type="molecule type" value="Genomic_DNA"/>
</dbReference>
<dbReference type="Pfam" id="PF13406">
    <property type="entry name" value="SLT_2"/>
    <property type="match status" value="1"/>
</dbReference>